<evidence type="ECO:0000256" key="3">
    <source>
        <dbReference type="ARBA" id="ARBA00022723"/>
    </source>
</evidence>
<organism evidence="5 6">
    <name type="scientific">Brevibacterium mcbrellneri ATCC 49030</name>
    <dbReference type="NCBI Taxonomy" id="585530"/>
    <lineage>
        <taxon>Bacteria</taxon>
        <taxon>Bacillati</taxon>
        <taxon>Actinomycetota</taxon>
        <taxon>Actinomycetes</taxon>
        <taxon>Micrococcales</taxon>
        <taxon>Brevibacteriaceae</taxon>
        <taxon>Brevibacterium</taxon>
    </lineage>
</organism>
<gene>
    <name evidence="5" type="ORF">HMPREF0183_2001</name>
</gene>
<comment type="cofactor">
    <cofactor evidence="1">
        <name>Zn(2+)</name>
        <dbReference type="ChEBI" id="CHEBI:29105"/>
    </cofactor>
</comment>
<keyword evidence="3" id="KW-0479">Metal-binding</keyword>
<dbReference type="Gene3D" id="3.20.20.70">
    <property type="entry name" value="Aldolase class I"/>
    <property type="match status" value="1"/>
</dbReference>
<dbReference type="GO" id="GO:0046872">
    <property type="term" value="F:metal ion binding"/>
    <property type="evidence" value="ECO:0007669"/>
    <property type="project" value="UniProtKB-KW"/>
</dbReference>
<sequence>MDRMILGSAVTGAKFTPRNHQPSRDPVIDAAASGMTIKHRLTDVTDEAKRLADLGCRYWHYHARNPKTNEQTTSNSIYQSVSNSVQEYDDAVVISFGASRNGPEVKEAIRHLGEWERVSQAALPLHMEGAHFVTTQAAVELQVIIDLERQHGPLNRDFACSAEFSELAKSYVPTQKEVDASLVAFSTANGANYGSTSPATQLAVLSRGISERNRLYLPHEIEWVQLERSYLATRFCIERPDIALGSSGQLNITLLFGFSPTLPFPHTYAEFLDAVNLAKSLEYDHKGYKCRHVTVSVGAAVIPQHASRHCVPMDIGVDKGRVLGPLQRIVHYACQPDAQVDIIRSGMEDTPYHYDVATGLALAGNVQLLIDVTTEMRKYGYEAVTEKNDVNRGLHFDVLKDRNTADMDSLSKTIEQLDQPCLL</sequence>
<dbReference type="PANTHER" id="PTHR37418">
    <property type="entry name" value="3-KETO-5-AMINOHEXANOATE CLEAVAGE ENZYME-RELATED"/>
    <property type="match status" value="1"/>
</dbReference>
<dbReference type="InterPro" id="IPR008567">
    <property type="entry name" value="BKACE"/>
</dbReference>
<evidence type="ECO:0000256" key="4">
    <source>
        <dbReference type="ARBA" id="ARBA00022833"/>
    </source>
</evidence>
<evidence type="ECO:0000313" key="6">
    <source>
        <dbReference type="Proteomes" id="UP000005714"/>
    </source>
</evidence>
<comment type="caution">
    <text evidence="5">The sequence shown here is derived from an EMBL/GenBank/DDBJ whole genome shotgun (WGS) entry which is preliminary data.</text>
</comment>
<dbReference type="eggNOG" id="COG3246">
    <property type="taxonomic scope" value="Bacteria"/>
</dbReference>
<dbReference type="OrthoDB" id="6795932at2"/>
<dbReference type="GO" id="GO:0043720">
    <property type="term" value="F:3-keto-5-aminohexanoate cleavage activity"/>
    <property type="evidence" value="ECO:0007669"/>
    <property type="project" value="InterPro"/>
</dbReference>
<keyword evidence="4" id="KW-0862">Zinc</keyword>
<dbReference type="PANTHER" id="PTHR37418:SF2">
    <property type="entry name" value="3-KETO-5-AMINOHEXANOATE CLEAVAGE ENZYME"/>
    <property type="match status" value="1"/>
</dbReference>
<keyword evidence="2" id="KW-0808">Transferase</keyword>
<keyword evidence="6" id="KW-1185">Reference proteome</keyword>
<dbReference type="RefSeq" id="WP_005885588.1">
    <property type="nucleotide sequence ID" value="NZ_ADNU01000065.1"/>
</dbReference>
<name>D4YPZ1_9MICO</name>
<evidence type="ECO:0008006" key="7">
    <source>
        <dbReference type="Google" id="ProtNLM"/>
    </source>
</evidence>
<evidence type="ECO:0000256" key="2">
    <source>
        <dbReference type="ARBA" id="ARBA00022679"/>
    </source>
</evidence>
<dbReference type="EMBL" id="ADNU01000065">
    <property type="protein sequence ID" value="EFG46686.1"/>
    <property type="molecule type" value="Genomic_DNA"/>
</dbReference>
<evidence type="ECO:0000256" key="1">
    <source>
        <dbReference type="ARBA" id="ARBA00001947"/>
    </source>
</evidence>
<proteinExistence type="predicted"/>
<evidence type="ECO:0000313" key="5">
    <source>
        <dbReference type="EMBL" id="EFG46686.1"/>
    </source>
</evidence>
<accession>D4YPZ1</accession>
<dbReference type="InterPro" id="IPR013785">
    <property type="entry name" value="Aldolase_TIM"/>
</dbReference>
<reference evidence="5 6" key="1">
    <citation type="submission" date="2010-04" db="EMBL/GenBank/DDBJ databases">
        <authorList>
            <person name="Qin X."/>
            <person name="Bachman B."/>
            <person name="Battles P."/>
            <person name="Bell A."/>
            <person name="Bess C."/>
            <person name="Bickham C."/>
            <person name="Chaboub L."/>
            <person name="Chen D."/>
            <person name="Coyle M."/>
            <person name="Deiros D.R."/>
            <person name="Dinh H."/>
            <person name="Forbes L."/>
            <person name="Fowler G."/>
            <person name="Francisco L."/>
            <person name="Fu Q."/>
            <person name="Gubbala S."/>
            <person name="Hale W."/>
            <person name="Han Y."/>
            <person name="Hemphill L."/>
            <person name="Highlander S.K."/>
            <person name="Hirani K."/>
            <person name="Hogues M."/>
            <person name="Jackson L."/>
            <person name="Jakkamsetti A."/>
            <person name="Javaid M."/>
            <person name="Jiang H."/>
            <person name="Korchina V."/>
            <person name="Kovar C."/>
            <person name="Lara F."/>
            <person name="Lee S."/>
            <person name="Mata R."/>
            <person name="Mathew T."/>
            <person name="Moen C."/>
            <person name="Morales K."/>
            <person name="Munidasa M."/>
            <person name="Nazareth L."/>
            <person name="Ngo R."/>
            <person name="Nguyen L."/>
            <person name="Okwuonu G."/>
            <person name="Ongeri F."/>
            <person name="Patil S."/>
            <person name="Petrosino J."/>
            <person name="Pham C."/>
            <person name="Pham P."/>
            <person name="Pu L.-L."/>
            <person name="Puazo M."/>
            <person name="Raj R."/>
            <person name="Reid J."/>
            <person name="Rouhana J."/>
            <person name="Saada N."/>
            <person name="Shang Y."/>
            <person name="Simmons D."/>
            <person name="Thornton R."/>
            <person name="Warren J."/>
            <person name="Weissenberger G."/>
            <person name="Zhang J."/>
            <person name="Zhang L."/>
            <person name="Zhou C."/>
            <person name="Zhu D."/>
            <person name="Muzny D."/>
            <person name="Worley K."/>
            <person name="Gibbs R."/>
        </authorList>
    </citation>
    <scope>NUCLEOTIDE SEQUENCE [LARGE SCALE GENOMIC DNA]</scope>
    <source>
        <strain evidence="5 6">ATCC 49030</strain>
    </source>
</reference>
<protein>
    <recommendedName>
        <fullName evidence="7">3-keto-5-aminohexanoate cleavage enzyme</fullName>
    </recommendedName>
</protein>
<dbReference type="AlphaFoldDB" id="D4YPZ1"/>
<dbReference type="Proteomes" id="UP000005714">
    <property type="component" value="Unassembled WGS sequence"/>
</dbReference>
<dbReference type="STRING" id="585530.HMPREF0183_2001"/>